<dbReference type="AlphaFoldDB" id="Q1PX92"/>
<dbReference type="EMBL" id="CT573073">
    <property type="protein sequence ID" value="CAJ71837.1"/>
    <property type="molecule type" value="Genomic_DNA"/>
</dbReference>
<proteinExistence type="predicted"/>
<gene>
    <name evidence="2" type="ORF">KsCSTR_42930</name>
    <name evidence="1" type="ORF">kustc1092</name>
</gene>
<organism evidence="1">
    <name type="scientific">Kuenenia stuttgartiensis</name>
    <dbReference type="NCBI Taxonomy" id="174633"/>
    <lineage>
        <taxon>Bacteria</taxon>
        <taxon>Pseudomonadati</taxon>
        <taxon>Planctomycetota</taxon>
        <taxon>Candidatus Brocadiia</taxon>
        <taxon>Candidatus Brocadiales</taxon>
        <taxon>Candidatus Brocadiaceae</taxon>
        <taxon>Candidatus Kuenenia</taxon>
    </lineage>
</organism>
<dbReference type="EMBL" id="CP049055">
    <property type="protein sequence ID" value="QII13672.1"/>
    <property type="molecule type" value="Genomic_DNA"/>
</dbReference>
<dbReference type="Proteomes" id="UP000501926">
    <property type="component" value="Chromosome"/>
</dbReference>
<evidence type="ECO:0000313" key="3">
    <source>
        <dbReference type="Proteomes" id="UP000501926"/>
    </source>
</evidence>
<reference evidence="2 3" key="3">
    <citation type="submission" date="2020-02" db="EMBL/GenBank/DDBJ databases">
        <title>Newly sequenced genome of strain CSTR1 showed variability in Candidatus Kuenenia stuttgartiensis genomes.</title>
        <authorList>
            <person name="Ding C."/>
            <person name="Adrian L."/>
        </authorList>
    </citation>
    <scope>NUCLEOTIDE SEQUENCE [LARGE SCALE GENOMIC DNA]</scope>
    <source>
        <strain evidence="2 3">CSTR1</strain>
    </source>
</reference>
<reference evidence="1" key="1">
    <citation type="journal article" date="2006" name="Nature">
        <title>Deciphering the evolution and metabolism of an anammox bacterium from a community genome.</title>
        <authorList>
            <person name="Strous M."/>
            <person name="Pelletier E."/>
            <person name="Mangenot S."/>
            <person name="Rattei T."/>
            <person name="Lehner A."/>
            <person name="Taylor M.W."/>
            <person name="Horn M."/>
            <person name="Daims H."/>
            <person name="Bartol-Mavel D."/>
            <person name="Wincker P."/>
            <person name="Barbe V."/>
            <person name="Fonknechten N."/>
            <person name="Vallenet D."/>
            <person name="Segurens B."/>
            <person name="Schenowitz-Truong C."/>
            <person name="Medigue C."/>
            <person name="Collingro A."/>
            <person name="Snel B."/>
            <person name="Dutilh B.E."/>
            <person name="OpDenCamp H.J.M."/>
            <person name="vanDerDrift C."/>
            <person name="Cirpus I."/>
            <person name="vanDePas-Schoonen K.T."/>
            <person name="Harhangi H.R."/>
            <person name="vanNiftrik L."/>
            <person name="Schmid M."/>
            <person name="Keltjens J."/>
            <person name="vanDeVossenberg J."/>
            <person name="Kartal B."/>
            <person name="Meier H."/>
            <person name="Frishman D."/>
            <person name="Huynen M.A."/>
            <person name="Mewes H."/>
            <person name="Weissenbach J."/>
            <person name="Jetten M.S.M."/>
            <person name="Wagner M."/>
            <person name="LePaslier D."/>
        </authorList>
    </citation>
    <scope>NUCLEOTIDE SEQUENCE</scope>
</reference>
<accession>Q1PX92</accession>
<protein>
    <submittedName>
        <fullName evidence="1">Uncharacterized protein</fullName>
    </submittedName>
</protein>
<evidence type="ECO:0000313" key="2">
    <source>
        <dbReference type="EMBL" id="QII13672.1"/>
    </source>
</evidence>
<evidence type="ECO:0000313" key="1">
    <source>
        <dbReference type="EMBL" id="CAJ71837.1"/>
    </source>
</evidence>
<reference evidence="1" key="2">
    <citation type="submission" date="2006-01" db="EMBL/GenBank/DDBJ databases">
        <authorList>
            <person name="Genoscope"/>
        </authorList>
    </citation>
    <scope>NUCLEOTIDE SEQUENCE</scope>
</reference>
<name>Q1PX92_KUEST</name>
<sequence>MTSEKDSKVAMLCGLLLRGAFQIFCKYSQKTGNIGEYRDTSLIFPTRSSKQYGRCSKGATTNNMALYDNNSIVAVYLCISQEQS</sequence>